<gene>
    <name evidence="6" type="ORF">TI39_contig345g00015</name>
</gene>
<dbReference type="PANTHER" id="PTHR24305">
    <property type="entry name" value="CYTOCHROME P450"/>
    <property type="match status" value="1"/>
</dbReference>
<comment type="cofactor">
    <cofactor evidence="1">
        <name>heme</name>
        <dbReference type="ChEBI" id="CHEBI:30413"/>
    </cofactor>
</comment>
<evidence type="ECO:0000313" key="6">
    <source>
        <dbReference type="EMBL" id="KJX99980.1"/>
    </source>
</evidence>
<dbReference type="OrthoDB" id="3934656at2759"/>
<proteinExistence type="inferred from homology"/>
<keyword evidence="4 5" id="KW-0408">Iron</keyword>
<evidence type="ECO:0000256" key="5">
    <source>
        <dbReference type="RuleBase" id="RU000461"/>
    </source>
</evidence>
<comment type="similarity">
    <text evidence="2 5">Belongs to the cytochrome P450 family.</text>
</comment>
<evidence type="ECO:0000256" key="3">
    <source>
        <dbReference type="ARBA" id="ARBA00022723"/>
    </source>
</evidence>
<accession>A0A0F4GUW5</accession>
<dbReference type="SUPFAM" id="SSF48264">
    <property type="entry name" value="Cytochrome P450"/>
    <property type="match status" value="1"/>
</dbReference>
<evidence type="ECO:0000256" key="2">
    <source>
        <dbReference type="ARBA" id="ARBA00010617"/>
    </source>
</evidence>
<name>A0A0F4GUW5_9PEZI</name>
<dbReference type="AlphaFoldDB" id="A0A0F4GUW5"/>
<organism evidence="6 7">
    <name type="scientific">Zymoseptoria brevis</name>
    <dbReference type="NCBI Taxonomy" id="1047168"/>
    <lineage>
        <taxon>Eukaryota</taxon>
        <taxon>Fungi</taxon>
        <taxon>Dikarya</taxon>
        <taxon>Ascomycota</taxon>
        <taxon>Pezizomycotina</taxon>
        <taxon>Dothideomycetes</taxon>
        <taxon>Dothideomycetidae</taxon>
        <taxon>Mycosphaerellales</taxon>
        <taxon>Mycosphaerellaceae</taxon>
        <taxon>Zymoseptoria</taxon>
    </lineage>
</organism>
<dbReference type="EMBL" id="LAFY01000337">
    <property type="protein sequence ID" value="KJX99980.1"/>
    <property type="molecule type" value="Genomic_DNA"/>
</dbReference>
<evidence type="ECO:0000256" key="4">
    <source>
        <dbReference type="ARBA" id="ARBA00023004"/>
    </source>
</evidence>
<keyword evidence="5" id="KW-0503">Monooxygenase</keyword>
<dbReference type="STRING" id="1047168.A0A0F4GUW5"/>
<dbReference type="InterPro" id="IPR036396">
    <property type="entry name" value="Cyt_P450_sf"/>
</dbReference>
<reference evidence="6 7" key="1">
    <citation type="submission" date="2015-03" db="EMBL/GenBank/DDBJ databases">
        <title>RNA-seq based gene annotation and comparative genomics of four Zymoseptoria species reveal species-specific pathogenicity related genes and transposable element activity.</title>
        <authorList>
            <person name="Grandaubert J."/>
            <person name="Bhattacharyya A."/>
            <person name="Stukenbrock E.H."/>
        </authorList>
    </citation>
    <scope>NUCLEOTIDE SEQUENCE [LARGE SCALE GENOMIC DNA]</scope>
    <source>
        <strain evidence="6 7">Zb18110</strain>
    </source>
</reference>
<dbReference type="Gene3D" id="1.10.630.10">
    <property type="entry name" value="Cytochrome P450"/>
    <property type="match status" value="1"/>
</dbReference>
<dbReference type="GO" id="GO:0004497">
    <property type="term" value="F:monooxygenase activity"/>
    <property type="evidence" value="ECO:0007669"/>
    <property type="project" value="UniProtKB-KW"/>
</dbReference>
<keyword evidence="5" id="KW-0560">Oxidoreductase</keyword>
<dbReference type="PROSITE" id="PS00086">
    <property type="entry name" value="CYTOCHROME_P450"/>
    <property type="match status" value="1"/>
</dbReference>
<keyword evidence="3 5" id="KW-0479">Metal-binding</keyword>
<dbReference type="GO" id="GO:0016705">
    <property type="term" value="F:oxidoreductase activity, acting on paired donors, with incorporation or reduction of molecular oxygen"/>
    <property type="evidence" value="ECO:0007669"/>
    <property type="project" value="InterPro"/>
</dbReference>
<comment type="caution">
    <text evidence="6">The sequence shown here is derived from an EMBL/GenBank/DDBJ whole genome shotgun (WGS) entry which is preliminary data.</text>
</comment>
<keyword evidence="5" id="KW-0349">Heme</keyword>
<dbReference type="PANTHER" id="PTHR24305:SF232">
    <property type="entry name" value="P450, PUTATIVE (EUROFUNG)-RELATED"/>
    <property type="match status" value="1"/>
</dbReference>
<evidence type="ECO:0000313" key="7">
    <source>
        <dbReference type="Proteomes" id="UP000033647"/>
    </source>
</evidence>
<dbReference type="GO" id="GO:0020037">
    <property type="term" value="F:heme binding"/>
    <property type="evidence" value="ECO:0007669"/>
    <property type="project" value="InterPro"/>
</dbReference>
<dbReference type="InterPro" id="IPR017972">
    <property type="entry name" value="Cyt_P450_CS"/>
</dbReference>
<keyword evidence="7" id="KW-1185">Reference proteome</keyword>
<dbReference type="Pfam" id="PF00067">
    <property type="entry name" value="p450"/>
    <property type="match status" value="1"/>
</dbReference>
<dbReference type="InterPro" id="IPR050121">
    <property type="entry name" value="Cytochrome_P450_monoxygenase"/>
</dbReference>
<evidence type="ECO:0000256" key="1">
    <source>
        <dbReference type="ARBA" id="ARBA00001971"/>
    </source>
</evidence>
<protein>
    <submittedName>
        <fullName evidence="6">Cytochrome P450 oxidoreductase like protein</fullName>
    </submittedName>
</protein>
<dbReference type="GO" id="GO:0005506">
    <property type="term" value="F:iron ion binding"/>
    <property type="evidence" value="ECO:0007669"/>
    <property type="project" value="InterPro"/>
</dbReference>
<sequence>MSNSFELMSAFLKRQVKRYENEEFNTIPLQDMLGRFKLVKDGKPLMSDDLVLNHTGSNIFAISLRSVFYNLCRNKQAHDKLLAEIDEADRNGLLSNPVSFAEAQRLPRTTIGATGAQGGADIGGAWLPEGTIVGMNPWVSARDRSVYAPDHDDFRPERWLEASDMQLRLMDRNDLSFGAGARNCLGKDISILEMSKLIPELYRHFDFELTDPTTEWELHDYWFVKQTGLICKVKRRERSR</sequence>
<dbReference type="Proteomes" id="UP000033647">
    <property type="component" value="Unassembled WGS sequence"/>
</dbReference>
<dbReference type="InterPro" id="IPR001128">
    <property type="entry name" value="Cyt_P450"/>
</dbReference>